<dbReference type="Pfam" id="PF00814">
    <property type="entry name" value="TsaD"/>
    <property type="match status" value="1"/>
</dbReference>
<dbReference type="AlphaFoldDB" id="A0A6N9TQR2"/>
<evidence type="ECO:0000313" key="2">
    <source>
        <dbReference type="EMBL" id="NDY42790.1"/>
    </source>
</evidence>
<dbReference type="GO" id="GO:0016740">
    <property type="term" value="F:transferase activity"/>
    <property type="evidence" value="ECO:0007669"/>
    <property type="project" value="UniProtKB-KW"/>
</dbReference>
<evidence type="ECO:0000259" key="1">
    <source>
        <dbReference type="Pfam" id="PF00814"/>
    </source>
</evidence>
<dbReference type="InterPro" id="IPR022496">
    <property type="entry name" value="T6A_TsaB"/>
</dbReference>
<proteinExistence type="predicted"/>
<dbReference type="PANTHER" id="PTHR11735">
    <property type="entry name" value="TRNA N6-ADENOSINE THREONYLCARBAMOYLTRANSFERASE"/>
    <property type="match status" value="1"/>
</dbReference>
<dbReference type="RefSeq" id="WP_163298920.1">
    <property type="nucleotide sequence ID" value="NZ_JAAGRR010000085.1"/>
</dbReference>
<reference evidence="2 3" key="1">
    <citation type="submission" date="2020-02" db="EMBL/GenBank/DDBJ databases">
        <title>Comparative genomics of sulfur disproportionating microorganisms.</title>
        <authorList>
            <person name="Ward L.M."/>
            <person name="Bertran E."/>
            <person name="Johnston D.T."/>
        </authorList>
    </citation>
    <scope>NUCLEOTIDE SEQUENCE [LARGE SCALE GENOMIC DNA]</scope>
    <source>
        <strain evidence="2 3">DSM 100025</strain>
    </source>
</reference>
<dbReference type="InterPro" id="IPR000905">
    <property type="entry name" value="Gcp-like_dom"/>
</dbReference>
<comment type="caution">
    <text evidence="2">The sequence shown here is derived from an EMBL/GenBank/DDBJ whole genome shotgun (WGS) entry which is preliminary data.</text>
</comment>
<evidence type="ECO:0000313" key="3">
    <source>
        <dbReference type="Proteomes" id="UP000469346"/>
    </source>
</evidence>
<dbReference type="CDD" id="cd24032">
    <property type="entry name" value="ASKHA_NBD_TsaB"/>
    <property type="match status" value="1"/>
</dbReference>
<dbReference type="EMBL" id="JAAGRR010000085">
    <property type="protein sequence ID" value="NDY42790.1"/>
    <property type="molecule type" value="Genomic_DNA"/>
</dbReference>
<dbReference type="PANTHER" id="PTHR11735:SF11">
    <property type="entry name" value="TRNA THREONYLCARBAMOYLADENOSINE BIOSYNTHESIS PROTEIN TSAB"/>
    <property type="match status" value="1"/>
</dbReference>
<keyword evidence="3" id="KW-1185">Reference proteome</keyword>
<dbReference type="Gene3D" id="3.30.420.40">
    <property type="match status" value="2"/>
</dbReference>
<dbReference type="GO" id="GO:0002949">
    <property type="term" value="P:tRNA threonylcarbamoyladenosine modification"/>
    <property type="evidence" value="ECO:0007669"/>
    <property type="project" value="InterPro"/>
</dbReference>
<feature type="domain" description="Gcp-like" evidence="1">
    <location>
        <begin position="35"/>
        <end position="153"/>
    </location>
</feature>
<gene>
    <name evidence="2" type="primary">tsaB</name>
    <name evidence="2" type="ORF">G3N55_08035</name>
</gene>
<name>A0A6N9TQR2_DISTH</name>
<protein>
    <submittedName>
        <fullName evidence="2">tRNA (Adenosine(37)-N6)-threonylcarbamoyltransferase complex dimerization subunit type 1 TsaB</fullName>
    </submittedName>
</protein>
<dbReference type="Proteomes" id="UP000469346">
    <property type="component" value="Unassembled WGS sequence"/>
</dbReference>
<dbReference type="SUPFAM" id="SSF53067">
    <property type="entry name" value="Actin-like ATPase domain"/>
    <property type="match status" value="2"/>
</dbReference>
<dbReference type="NCBIfam" id="TIGR03725">
    <property type="entry name" value="T6A_YeaZ"/>
    <property type="match status" value="1"/>
</dbReference>
<accession>A0A6N9TQR2</accession>
<dbReference type="InterPro" id="IPR043129">
    <property type="entry name" value="ATPase_NBD"/>
</dbReference>
<dbReference type="GO" id="GO:0005829">
    <property type="term" value="C:cytosol"/>
    <property type="evidence" value="ECO:0007669"/>
    <property type="project" value="TreeGrafter"/>
</dbReference>
<sequence length="232" mass="24152">MRVLAIETSGRLGGAALLEGDRLLGEVVIEPRETFSRGLAALVAWLLERTGTAWEAVDLVAVGLGPGRFTGLRVGVATAQGLAFALDRPILGVPTLDALARLVTPAPGDLVCPLVDARRREVYAAVYRAGGTGELDRVAGPEALRPEDLARLLPAGAGRAWLLGDGLDLYRDRLLEAAGPGARPCPGGLFHFRAAAVGAAALERWRATGKGDDPAALSPVYVRPSDARLPGA</sequence>
<organism evidence="2 3">
    <name type="scientific">Dissulfurirhabdus thermomarina</name>
    <dbReference type="NCBI Taxonomy" id="1765737"/>
    <lineage>
        <taxon>Bacteria</taxon>
        <taxon>Deltaproteobacteria</taxon>
        <taxon>Dissulfurirhabdaceae</taxon>
        <taxon>Dissulfurirhabdus</taxon>
    </lineage>
</organism>
<keyword evidence="2" id="KW-0808">Transferase</keyword>